<feature type="region of interest" description="Disordered" evidence="12">
    <location>
        <begin position="969"/>
        <end position="1004"/>
    </location>
</feature>
<organism evidence="16 17">
    <name type="scientific">Pinctada imbricata</name>
    <name type="common">Atlantic pearl-oyster</name>
    <name type="synonym">Pinctada martensii</name>
    <dbReference type="NCBI Taxonomy" id="66713"/>
    <lineage>
        <taxon>Eukaryota</taxon>
        <taxon>Metazoa</taxon>
        <taxon>Spiralia</taxon>
        <taxon>Lophotrochozoa</taxon>
        <taxon>Mollusca</taxon>
        <taxon>Bivalvia</taxon>
        <taxon>Autobranchia</taxon>
        <taxon>Pteriomorphia</taxon>
        <taxon>Pterioida</taxon>
        <taxon>Pterioidea</taxon>
        <taxon>Pteriidae</taxon>
        <taxon>Pinctada</taxon>
    </lineage>
</organism>
<sequence length="1004" mass="110955">MRAILPLVIVIVNIILCSVGSAQNITYSVDEGRTPPVFLGNVADDSNISARADQGALENMKYSFLSIGNSYSSKFLVDEDTGALYTNEVLDRENLCSIELSCILSLRIGASSGVFFQSINVNVSVNDVNDNAPLFIPNITSISASEGSAVNSTYPIPSAVDRDVNPNFVIQSYQLQPDTSPFSLVIDNSSGGSRDLKLVLRQKLDREKTDRYELHVVAQDGGSPKRSGVLVVNVTVEDVNDNKPIFSYPQYNITVLENVSVGNVLIQVSARDDDEGLNGAVFYEFSPLFTGESRNFFSINGSSGEITLQKQLTFTSGQPHRLVVKASDRGSPPQSSQAYVNIHVTDTNNHSPEIKINLISDGKVKENSNNGTVIAYVAVIDRDTGRNALVVCQIRNSKFQLHTLADNEYKVVVYAKLDRESEIEHVVTIVCEDDGTPKRNSSESFIVQVLDVNDHSPTFEKDMYTVSVSENKSPGEMITKVSASDKDQDQNAKLIYSVQEDFKDKFRVDGESGIITTRVEFDREVLDHMEFKVYAADQGSPIAYTASTMINLTIEDENDNMPTFDSQTLNFSVSENHADIAVGTVVATDKDSGANGDIIYNFPLPFQNSIPFTIHPVSGEIRTNRKLNREDKSKYSFVVMATDKGVSPRNSSVLVNVDVLDENDEYPQIVYPLQSNGSIKVGHDTYPNSVVTKVEAFDLDDGENGTLKYSIRQRNDDNLFYIDGKTGTIYLARKIENYDIKDYSITIEVSDRGTDPKSVTVEVKLTITYTPTPAAQEQAIGQNVLIAITIACVTIVLSLAIIVTIFLIRRVDYNKKGQPLPPNSDYQIAESMQYSAKKSCLTKSDPQRTHLCENNNFSTNDNRKEVSFSLDDGQRDSGVFMIGHEHPSPLTVSTNQNPVGHHHNGPFHSPPNSHSSPVTGRRSHSPLSDGLHEELHRMASIRLHEKYLHSFNKPLVYHPEENKHFLSLKRHGDDNHSNGSDDLTVSDSGRGGSMEDVHKSSIMI</sequence>
<keyword evidence="7" id="KW-0130">Cell adhesion</keyword>
<evidence type="ECO:0000256" key="9">
    <source>
        <dbReference type="ARBA" id="ARBA00023136"/>
    </source>
</evidence>
<keyword evidence="4 14" id="KW-0732">Signal</keyword>
<evidence type="ECO:0000256" key="11">
    <source>
        <dbReference type="PROSITE-ProRule" id="PRU00043"/>
    </source>
</evidence>
<comment type="caution">
    <text evidence="16">The sequence shown here is derived from an EMBL/GenBank/DDBJ whole genome shotgun (WGS) entry which is preliminary data.</text>
</comment>
<feature type="domain" description="Cadherin" evidence="15">
    <location>
        <begin position="673"/>
        <end position="775"/>
    </location>
</feature>
<dbReference type="InterPro" id="IPR020894">
    <property type="entry name" value="Cadherin_CS"/>
</dbReference>
<dbReference type="GO" id="GO:0005509">
    <property type="term" value="F:calcium ion binding"/>
    <property type="evidence" value="ECO:0007669"/>
    <property type="project" value="UniProtKB-UniRule"/>
</dbReference>
<feature type="domain" description="Cadherin" evidence="15">
    <location>
        <begin position="52"/>
        <end position="135"/>
    </location>
</feature>
<dbReference type="InterPro" id="IPR002126">
    <property type="entry name" value="Cadherin-like_dom"/>
</dbReference>
<keyword evidence="5" id="KW-0677">Repeat</keyword>
<dbReference type="FunFam" id="2.60.40.60:FF:000007">
    <property type="entry name" value="Protocadherin alpha 2"/>
    <property type="match status" value="1"/>
</dbReference>
<feature type="domain" description="Cadherin" evidence="15">
    <location>
        <begin position="460"/>
        <end position="564"/>
    </location>
</feature>
<dbReference type="SUPFAM" id="SSF49313">
    <property type="entry name" value="Cadherin-like"/>
    <property type="match status" value="7"/>
</dbReference>
<dbReference type="PANTHER" id="PTHR24028:SF146">
    <property type="entry name" value="CADHERIN 96CB, ISOFORM D-RELATED"/>
    <property type="match status" value="1"/>
</dbReference>
<dbReference type="Gene3D" id="2.60.40.60">
    <property type="entry name" value="Cadherins"/>
    <property type="match status" value="7"/>
</dbReference>
<keyword evidence="6 11" id="KW-0106">Calcium</keyword>
<evidence type="ECO:0000256" key="4">
    <source>
        <dbReference type="ARBA" id="ARBA00022729"/>
    </source>
</evidence>
<feature type="region of interest" description="Disordered" evidence="12">
    <location>
        <begin position="884"/>
        <end position="928"/>
    </location>
</feature>
<gene>
    <name evidence="16" type="ORF">FSP39_000709</name>
</gene>
<dbReference type="PRINTS" id="PR00205">
    <property type="entry name" value="CADHERIN"/>
</dbReference>
<dbReference type="InterPro" id="IPR013164">
    <property type="entry name" value="Cadherin_N"/>
</dbReference>
<feature type="domain" description="Cadherin" evidence="15">
    <location>
        <begin position="136"/>
        <end position="246"/>
    </location>
</feature>
<evidence type="ECO:0000256" key="13">
    <source>
        <dbReference type="SAM" id="Phobius"/>
    </source>
</evidence>
<keyword evidence="9 13" id="KW-0472">Membrane</keyword>
<dbReference type="FunFam" id="2.60.40.60:FF:000020">
    <property type="entry name" value="Dachsous cadherin-related 1b"/>
    <property type="match status" value="3"/>
</dbReference>
<dbReference type="GO" id="GO:0007156">
    <property type="term" value="P:homophilic cell adhesion via plasma membrane adhesion molecules"/>
    <property type="evidence" value="ECO:0007669"/>
    <property type="project" value="InterPro"/>
</dbReference>
<feature type="chain" id="PRO_5041720088" description="Cadherin domain-containing protein" evidence="14">
    <location>
        <begin position="23"/>
        <end position="1004"/>
    </location>
</feature>
<evidence type="ECO:0000256" key="7">
    <source>
        <dbReference type="ARBA" id="ARBA00022889"/>
    </source>
</evidence>
<dbReference type="EMBL" id="VSWD01000006">
    <property type="protein sequence ID" value="KAK3099187.1"/>
    <property type="molecule type" value="Genomic_DNA"/>
</dbReference>
<evidence type="ECO:0000256" key="6">
    <source>
        <dbReference type="ARBA" id="ARBA00022837"/>
    </source>
</evidence>
<feature type="domain" description="Cadherin" evidence="15">
    <location>
        <begin position="247"/>
        <end position="354"/>
    </location>
</feature>
<keyword evidence="8 13" id="KW-1133">Transmembrane helix</keyword>
<evidence type="ECO:0000256" key="3">
    <source>
        <dbReference type="ARBA" id="ARBA00022692"/>
    </source>
</evidence>
<feature type="signal peptide" evidence="14">
    <location>
        <begin position="1"/>
        <end position="22"/>
    </location>
</feature>
<comment type="subcellular location">
    <subcellularLocation>
        <location evidence="1">Cell membrane</location>
        <topology evidence="1">Single-pass type I membrane protein</topology>
    </subcellularLocation>
</comment>
<dbReference type="Proteomes" id="UP001186944">
    <property type="component" value="Unassembled WGS sequence"/>
</dbReference>
<evidence type="ECO:0000256" key="1">
    <source>
        <dbReference type="ARBA" id="ARBA00004251"/>
    </source>
</evidence>
<keyword evidence="3 13" id="KW-0812">Transmembrane</keyword>
<evidence type="ECO:0000256" key="8">
    <source>
        <dbReference type="ARBA" id="ARBA00022989"/>
    </source>
</evidence>
<proteinExistence type="predicted"/>
<dbReference type="AlphaFoldDB" id="A0AA89C4M2"/>
<keyword evidence="10" id="KW-0325">Glycoprotein</keyword>
<protein>
    <recommendedName>
        <fullName evidence="15">Cadherin domain-containing protein</fullName>
    </recommendedName>
</protein>
<dbReference type="PROSITE" id="PS00232">
    <property type="entry name" value="CADHERIN_1"/>
    <property type="match status" value="3"/>
</dbReference>
<evidence type="ECO:0000313" key="17">
    <source>
        <dbReference type="Proteomes" id="UP001186944"/>
    </source>
</evidence>
<dbReference type="PANTHER" id="PTHR24028">
    <property type="entry name" value="CADHERIN-87A"/>
    <property type="match status" value="1"/>
</dbReference>
<feature type="domain" description="Cadherin" evidence="15">
    <location>
        <begin position="565"/>
        <end position="669"/>
    </location>
</feature>
<feature type="transmembrane region" description="Helical" evidence="13">
    <location>
        <begin position="784"/>
        <end position="808"/>
    </location>
</feature>
<evidence type="ECO:0000313" key="16">
    <source>
        <dbReference type="EMBL" id="KAK3099187.1"/>
    </source>
</evidence>
<dbReference type="PROSITE" id="PS50268">
    <property type="entry name" value="CADHERIN_2"/>
    <property type="match status" value="7"/>
</dbReference>
<keyword evidence="17" id="KW-1185">Reference proteome</keyword>
<dbReference type="Pfam" id="PF08266">
    <property type="entry name" value="Cadherin_2"/>
    <property type="match status" value="1"/>
</dbReference>
<dbReference type="InterPro" id="IPR050174">
    <property type="entry name" value="Protocadherin/Cadherin-CA"/>
</dbReference>
<feature type="compositionally biased region" description="Polar residues" evidence="12">
    <location>
        <begin position="977"/>
        <end position="987"/>
    </location>
</feature>
<evidence type="ECO:0000256" key="14">
    <source>
        <dbReference type="SAM" id="SignalP"/>
    </source>
</evidence>
<evidence type="ECO:0000256" key="10">
    <source>
        <dbReference type="ARBA" id="ARBA00023180"/>
    </source>
</evidence>
<feature type="domain" description="Cadherin" evidence="15">
    <location>
        <begin position="364"/>
        <end position="459"/>
    </location>
</feature>
<accession>A0AA89C4M2</accession>
<dbReference type="InterPro" id="IPR015919">
    <property type="entry name" value="Cadherin-like_sf"/>
</dbReference>
<reference evidence="16" key="1">
    <citation type="submission" date="2019-08" db="EMBL/GenBank/DDBJ databases">
        <title>The improved chromosome-level genome for the pearl oyster Pinctada fucata martensii using PacBio sequencing and Hi-C.</title>
        <authorList>
            <person name="Zheng Z."/>
        </authorList>
    </citation>
    <scope>NUCLEOTIDE SEQUENCE</scope>
    <source>
        <strain evidence="16">ZZ-2019</strain>
        <tissue evidence="16">Adductor muscle</tissue>
    </source>
</reference>
<dbReference type="CDD" id="cd11304">
    <property type="entry name" value="Cadherin_repeat"/>
    <property type="match status" value="7"/>
</dbReference>
<evidence type="ECO:0000256" key="12">
    <source>
        <dbReference type="SAM" id="MobiDB-lite"/>
    </source>
</evidence>
<name>A0AA89C4M2_PINIB</name>
<feature type="compositionally biased region" description="Basic and acidic residues" evidence="12">
    <location>
        <begin position="993"/>
        <end position="1004"/>
    </location>
</feature>
<evidence type="ECO:0000256" key="5">
    <source>
        <dbReference type="ARBA" id="ARBA00022737"/>
    </source>
</evidence>
<feature type="compositionally biased region" description="Low complexity" evidence="12">
    <location>
        <begin position="906"/>
        <end position="917"/>
    </location>
</feature>
<dbReference type="FunFam" id="2.60.40.60:FF:000004">
    <property type="entry name" value="Protocadherin 1 gamma 2"/>
    <property type="match status" value="1"/>
</dbReference>
<evidence type="ECO:0000256" key="2">
    <source>
        <dbReference type="ARBA" id="ARBA00022475"/>
    </source>
</evidence>
<dbReference type="Pfam" id="PF00028">
    <property type="entry name" value="Cadherin"/>
    <property type="match status" value="6"/>
</dbReference>
<evidence type="ECO:0000259" key="15">
    <source>
        <dbReference type="PROSITE" id="PS50268"/>
    </source>
</evidence>
<dbReference type="GO" id="GO:0005886">
    <property type="term" value="C:plasma membrane"/>
    <property type="evidence" value="ECO:0007669"/>
    <property type="project" value="UniProtKB-SubCell"/>
</dbReference>
<dbReference type="SMART" id="SM00112">
    <property type="entry name" value="CA"/>
    <property type="match status" value="7"/>
</dbReference>
<keyword evidence="2" id="KW-1003">Cell membrane</keyword>